<evidence type="ECO:0000313" key="10">
    <source>
        <dbReference type="Proteomes" id="UP000242957"/>
    </source>
</evidence>
<evidence type="ECO:0000256" key="3">
    <source>
        <dbReference type="ARBA" id="ARBA00022630"/>
    </source>
</evidence>
<evidence type="ECO:0000256" key="2">
    <source>
        <dbReference type="ARBA" id="ARBA00010790"/>
    </source>
</evidence>
<comment type="cofactor">
    <cofactor evidence="1 6">
        <name>FAD</name>
        <dbReference type="ChEBI" id="CHEBI:57692"/>
    </cofactor>
</comment>
<dbReference type="PANTHER" id="PTHR11552">
    <property type="entry name" value="GLUCOSE-METHANOL-CHOLINE GMC OXIDOREDUCTASE"/>
    <property type="match status" value="1"/>
</dbReference>
<sequence length="555" mass="61463">MNQPEYDYIVVGAGSAGCALAARLSETEKFSVLLLEAGPSDRHFWIHLPIGYGKTMFNPTYNWSFHTEPVPELDNRPIYWPRGKTLGGCSSINGLVYIRGQAEDYDAWEKQGNQGWGWRHVLPYFKKMECNERGESEYHGGNGPLSVSDLREPNELVDAFIRGAEQIGISRNDDFNGAKQEGVGYFQLTTRNGWRCSAAKAYLKPNRGRKNLVVETDAHVCKVIMQGKRAVGVAYERAGVAVTARARKEVLLCAGALQTPQLLQLSGIGPREVLEQHGIDVVHELPGVGRNLQDHLQIRIMFKCTKPITTNDQLRSLWGQALIGMKWAFFRKGPLAVGIQQGCMFARTRPEEATPDVQFHFGTLSADMTAGKPHKWPGFTMSVCQLRPTSRGELRIRSKNPKDAPLIEPNYLATEEDRQTMVRGFKLARKLAATPAMAGYIADEYNPGSSVQSEEDMLAFVRRNGSSIFHPVGTCKMGHGPDAVVDDRLRVHGIEGLRVVDASIMPTLVSGNTNAPAMMIAEKAADMIKEDALWPQGRQTQQIPQSAAQKHHASV</sequence>
<evidence type="ECO:0000256" key="4">
    <source>
        <dbReference type="ARBA" id="ARBA00022827"/>
    </source>
</evidence>
<feature type="compositionally biased region" description="Polar residues" evidence="7">
    <location>
        <begin position="537"/>
        <end position="548"/>
    </location>
</feature>
<dbReference type="InterPro" id="IPR000172">
    <property type="entry name" value="GMC_OxRdtase_N"/>
</dbReference>
<keyword evidence="5" id="KW-0560">Oxidoreductase</keyword>
<keyword evidence="4 6" id="KW-0274">FAD</keyword>
<dbReference type="Pfam" id="PF05199">
    <property type="entry name" value="GMC_oxred_C"/>
    <property type="match status" value="1"/>
</dbReference>
<dbReference type="InterPro" id="IPR036188">
    <property type="entry name" value="FAD/NAD-bd_sf"/>
</dbReference>
<dbReference type="RefSeq" id="WP_084310565.1">
    <property type="nucleotide sequence ID" value="NZ_FNIJ01000005.1"/>
</dbReference>
<dbReference type="PIRSF" id="PIRSF000137">
    <property type="entry name" value="Alcohol_oxidase"/>
    <property type="match status" value="1"/>
</dbReference>
<dbReference type="PROSITE" id="PS00624">
    <property type="entry name" value="GMC_OXRED_2"/>
    <property type="match status" value="1"/>
</dbReference>
<proteinExistence type="inferred from homology"/>
<feature type="domain" description="Glucose-methanol-choline oxidoreductase N-terminal" evidence="8">
    <location>
        <begin position="255"/>
        <end position="269"/>
    </location>
</feature>
<evidence type="ECO:0000313" key="9">
    <source>
        <dbReference type="EMBL" id="SDN81705.1"/>
    </source>
</evidence>
<evidence type="ECO:0000256" key="6">
    <source>
        <dbReference type="PIRSR" id="PIRSR000137-2"/>
    </source>
</evidence>
<dbReference type="STRING" id="198616.SAMN05216193_105172"/>
<name>A0A1H0EH12_9PSED</name>
<dbReference type="InterPro" id="IPR007867">
    <property type="entry name" value="GMC_OxRtase_C"/>
</dbReference>
<feature type="binding site" evidence="6">
    <location>
        <begin position="93"/>
        <end position="96"/>
    </location>
    <ligand>
        <name>FAD</name>
        <dbReference type="ChEBI" id="CHEBI:57692"/>
    </ligand>
</feature>
<feature type="region of interest" description="Disordered" evidence="7">
    <location>
        <begin position="536"/>
        <end position="555"/>
    </location>
</feature>
<dbReference type="EMBL" id="FNIJ01000005">
    <property type="protein sequence ID" value="SDN81705.1"/>
    <property type="molecule type" value="Genomic_DNA"/>
</dbReference>
<evidence type="ECO:0000256" key="7">
    <source>
        <dbReference type="SAM" id="MobiDB-lite"/>
    </source>
</evidence>
<dbReference type="SUPFAM" id="SSF51905">
    <property type="entry name" value="FAD/NAD(P)-binding domain"/>
    <property type="match status" value="1"/>
</dbReference>
<accession>A0A1H0EH12</accession>
<feature type="binding site" evidence="6">
    <location>
        <position position="220"/>
    </location>
    <ligand>
        <name>FAD</name>
        <dbReference type="ChEBI" id="CHEBI:57692"/>
    </ligand>
</feature>
<evidence type="ECO:0000256" key="1">
    <source>
        <dbReference type="ARBA" id="ARBA00001974"/>
    </source>
</evidence>
<dbReference type="AlphaFoldDB" id="A0A1H0EH12"/>
<organism evidence="9 10">
    <name type="scientific">Pseudomonas jinjuensis</name>
    <dbReference type="NCBI Taxonomy" id="198616"/>
    <lineage>
        <taxon>Bacteria</taxon>
        <taxon>Pseudomonadati</taxon>
        <taxon>Pseudomonadota</taxon>
        <taxon>Gammaproteobacteria</taxon>
        <taxon>Pseudomonadales</taxon>
        <taxon>Pseudomonadaceae</taxon>
        <taxon>Pseudomonas</taxon>
    </lineage>
</organism>
<comment type="similarity">
    <text evidence="2">Belongs to the GMC oxidoreductase family.</text>
</comment>
<dbReference type="NCBIfam" id="NF002550">
    <property type="entry name" value="PRK02106.1"/>
    <property type="match status" value="1"/>
</dbReference>
<dbReference type="Pfam" id="PF00732">
    <property type="entry name" value="GMC_oxred_N"/>
    <property type="match status" value="1"/>
</dbReference>
<dbReference type="Gene3D" id="3.30.560.10">
    <property type="entry name" value="Glucose Oxidase, domain 3"/>
    <property type="match status" value="1"/>
</dbReference>
<dbReference type="GO" id="GO:0050660">
    <property type="term" value="F:flavin adenine dinucleotide binding"/>
    <property type="evidence" value="ECO:0007669"/>
    <property type="project" value="InterPro"/>
</dbReference>
<dbReference type="SUPFAM" id="SSF54373">
    <property type="entry name" value="FAD-linked reductases, C-terminal domain"/>
    <property type="match status" value="1"/>
</dbReference>
<reference evidence="10" key="1">
    <citation type="submission" date="2016-10" db="EMBL/GenBank/DDBJ databases">
        <authorList>
            <person name="Varghese N."/>
            <person name="Submissions S."/>
        </authorList>
    </citation>
    <scope>NUCLEOTIDE SEQUENCE [LARGE SCALE GENOMIC DNA]</scope>
    <source>
        <strain evidence="10">JCM 21621</strain>
    </source>
</reference>
<dbReference type="Proteomes" id="UP000242957">
    <property type="component" value="Unassembled WGS sequence"/>
</dbReference>
<keyword evidence="3" id="KW-0285">Flavoprotein</keyword>
<dbReference type="PANTHER" id="PTHR11552:SF147">
    <property type="entry name" value="CHOLINE DEHYDROGENASE, MITOCHONDRIAL"/>
    <property type="match status" value="1"/>
</dbReference>
<evidence type="ECO:0000259" key="8">
    <source>
        <dbReference type="PROSITE" id="PS00624"/>
    </source>
</evidence>
<protein>
    <submittedName>
        <fullName evidence="9">Choline dehydrogenase</fullName>
    </submittedName>
</protein>
<dbReference type="OrthoDB" id="9785276at2"/>
<dbReference type="GO" id="GO:0016614">
    <property type="term" value="F:oxidoreductase activity, acting on CH-OH group of donors"/>
    <property type="evidence" value="ECO:0007669"/>
    <property type="project" value="InterPro"/>
</dbReference>
<gene>
    <name evidence="9" type="ORF">SAMN05216193_105172</name>
</gene>
<evidence type="ECO:0000256" key="5">
    <source>
        <dbReference type="ARBA" id="ARBA00023002"/>
    </source>
</evidence>
<dbReference type="Gene3D" id="3.50.50.60">
    <property type="entry name" value="FAD/NAD(P)-binding domain"/>
    <property type="match status" value="1"/>
</dbReference>
<keyword evidence="10" id="KW-1185">Reference proteome</keyword>
<dbReference type="InterPro" id="IPR012132">
    <property type="entry name" value="GMC_OxRdtase"/>
</dbReference>